<sequence length="54" mass="6489">MSAKMKECRDKGQLEINSRNYIMTLASAPHLMSTCVLHLRQQQSYREYLQCYYR</sequence>
<gene>
    <name evidence="1" type="ORF">NCTC13093_02483</name>
</gene>
<protein>
    <submittedName>
        <fullName evidence="1">Uncharacterized protein</fullName>
    </submittedName>
</protein>
<reference evidence="1 2" key="1">
    <citation type="submission" date="2018-06" db="EMBL/GenBank/DDBJ databases">
        <authorList>
            <consortium name="Pathogen Informatics"/>
            <person name="Doyle S."/>
        </authorList>
    </citation>
    <scope>NUCLEOTIDE SEQUENCE [LARGE SCALE GENOMIC DNA]</scope>
    <source>
        <strain evidence="1 2">NCTC13093</strain>
    </source>
</reference>
<name>A0A2X0VYY4_9GAMM</name>
<accession>A0A2X0VYY4</accession>
<dbReference type="EMBL" id="UAPV01000002">
    <property type="protein sequence ID" value="SPT78805.1"/>
    <property type="molecule type" value="Genomic_DNA"/>
</dbReference>
<keyword evidence="2" id="KW-1185">Reference proteome</keyword>
<dbReference type="AlphaFoldDB" id="A0A2X0VYY4"/>
<dbReference type="Proteomes" id="UP000250086">
    <property type="component" value="Unassembled WGS sequence"/>
</dbReference>
<organism evidence="1 2">
    <name type="scientific">Anaerobiospirillum thomasii</name>
    <dbReference type="NCBI Taxonomy" id="179995"/>
    <lineage>
        <taxon>Bacteria</taxon>
        <taxon>Pseudomonadati</taxon>
        <taxon>Pseudomonadota</taxon>
        <taxon>Gammaproteobacteria</taxon>
        <taxon>Aeromonadales</taxon>
        <taxon>Succinivibrionaceae</taxon>
        <taxon>Anaerobiospirillum</taxon>
    </lineage>
</organism>
<proteinExistence type="predicted"/>
<evidence type="ECO:0000313" key="2">
    <source>
        <dbReference type="Proteomes" id="UP000250086"/>
    </source>
</evidence>
<evidence type="ECO:0000313" key="1">
    <source>
        <dbReference type="EMBL" id="SPT78805.1"/>
    </source>
</evidence>